<dbReference type="InterPro" id="IPR041685">
    <property type="entry name" value="AAA_GajA/Old/RecF-like"/>
</dbReference>
<dbReference type="InterPro" id="IPR027417">
    <property type="entry name" value="P-loop_NTPase"/>
</dbReference>
<keyword evidence="3" id="KW-0255">Endonuclease</keyword>
<dbReference type="GO" id="GO:0004519">
    <property type="term" value="F:endonuclease activity"/>
    <property type="evidence" value="ECO:0007669"/>
    <property type="project" value="UniProtKB-KW"/>
</dbReference>
<keyword evidence="4" id="KW-1185">Reference proteome</keyword>
<accession>A0A938XRH0</accession>
<dbReference type="InterPro" id="IPR034139">
    <property type="entry name" value="TOPRIM_OLD"/>
</dbReference>
<dbReference type="Proteomes" id="UP000774000">
    <property type="component" value="Unassembled WGS sequence"/>
</dbReference>
<dbReference type="AlphaFoldDB" id="A0A938XRH0"/>
<dbReference type="Pfam" id="PF20469">
    <property type="entry name" value="OLD-like_TOPRIM"/>
    <property type="match status" value="1"/>
</dbReference>
<dbReference type="Pfam" id="PF13175">
    <property type="entry name" value="AAA_15"/>
    <property type="match status" value="1"/>
</dbReference>
<organism evidence="3 4">
    <name type="scientific">Halanaerobacter jeridensis</name>
    <dbReference type="NCBI Taxonomy" id="706427"/>
    <lineage>
        <taxon>Bacteria</taxon>
        <taxon>Bacillati</taxon>
        <taxon>Bacillota</taxon>
        <taxon>Clostridia</taxon>
        <taxon>Halanaerobiales</taxon>
        <taxon>Halobacteroidaceae</taxon>
        <taxon>Halanaerobacter</taxon>
    </lineage>
</organism>
<dbReference type="SUPFAM" id="SSF52540">
    <property type="entry name" value="P-loop containing nucleoside triphosphate hydrolases"/>
    <property type="match status" value="1"/>
</dbReference>
<dbReference type="EMBL" id="JAFBDQ010000005">
    <property type="protein sequence ID" value="MBM7556306.1"/>
    <property type="molecule type" value="Genomic_DNA"/>
</dbReference>
<evidence type="ECO:0000313" key="4">
    <source>
        <dbReference type="Proteomes" id="UP000774000"/>
    </source>
</evidence>
<dbReference type="PANTHER" id="PTHR43581">
    <property type="entry name" value="ATP/GTP PHOSPHATASE"/>
    <property type="match status" value="1"/>
</dbReference>
<comment type="caution">
    <text evidence="3">The sequence shown here is derived from an EMBL/GenBank/DDBJ whole genome shotgun (WGS) entry which is preliminary data.</text>
</comment>
<gene>
    <name evidence="3" type="ORF">JOC47_001149</name>
</gene>
<proteinExistence type="predicted"/>
<feature type="domain" description="OLD protein-like TOPRIM" evidence="2">
    <location>
        <begin position="381"/>
        <end position="446"/>
    </location>
</feature>
<sequence length="575" mass="67067">MFVSEIKEVKNFKNLSGLNFKFDEEINFLVGENNVGKTNVMELLNCLLRKGKFYEEHFDDTKKEISVKFTISYNKDELGFFENNFDIDDEYSLTIIATQEDIYSRIEYKHASPADTYINPITIKKINFIYYSSLRNPSKEIDFSKNTGTGKVLNYLVENILEERDIENLDLINISDVNEIVDDLNKKIYKINGLKGEVIEAFVDDDEQNIVSRILEVGDNTGKSLNELGDGLQYSFNIFLYILDLLIKLKTNKKEEKFNNILINDDEGNRYLPIVIALDEPEIHQHPYRQRALIKGIKRIIDNKNEDFIKLLEELFEIDGLIGQVFVVTHSPNILLNNYKQITRLYKVNDKVNVKCGRNIDFNDKTHKHLIRSFMYIKEAMFSKAVVLVEGDTEFGALPVLIERIGYDIDEESIGIIKLDGAGSVLRCMKLYDAYDIRAIAIIDKDQEEKYKNEDGIFFTNEIDFEAEIYNSFDFNDYLLYQKEADKITPFINYLKKEMEEFSPRLFIEAPEEYEVPEEVKNRIMLNYQEEEIKQLRNKKNALNGSLLAKYVTNVPEVFKDIIEELMNGVEDNEE</sequence>
<evidence type="ECO:0000313" key="3">
    <source>
        <dbReference type="EMBL" id="MBM7556306.1"/>
    </source>
</evidence>
<name>A0A938XRH0_9FIRM</name>
<reference evidence="3" key="1">
    <citation type="submission" date="2021-01" db="EMBL/GenBank/DDBJ databases">
        <title>Genomic Encyclopedia of Type Strains, Phase IV (KMG-IV): sequencing the most valuable type-strain genomes for metagenomic binning, comparative biology and taxonomic classification.</title>
        <authorList>
            <person name="Goeker M."/>
        </authorList>
    </citation>
    <scope>NUCLEOTIDE SEQUENCE</scope>
    <source>
        <strain evidence="3">DSM 23230</strain>
    </source>
</reference>
<dbReference type="RefSeq" id="WP_204701089.1">
    <property type="nucleotide sequence ID" value="NZ_JAFBDQ010000005.1"/>
</dbReference>
<protein>
    <submittedName>
        <fullName evidence="3">ATP-dependent endonuclease of OLD family</fullName>
    </submittedName>
</protein>
<dbReference type="PANTHER" id="PTHR43581:SF4">
    <property type="entry name" value="ATP_GTP PHOSPHATASE"/>
    <property type="match status" value="1"/>
</dbReference>
<keyword evidence="3" id="KW-0378">Hydrolase</keyword>
<dbReference type="Gene3D" id="3.40.50.300">
    <property type="entry name" value="P-loop containing nucleotide triphosphate hydrolases"/>
    <property type="match status" value="1"/>
</dbReference>
<dbReference type="CDD" id="cd01026">
    <property type="entry name" value="TOPRIM_OLD"/>
    <property type="match status" value="1"/>
</dbReference>
<feature type="domain" description="Endonuclease GajA/Old nuclease/RecF-like AAA" evidence="1">
    <location>
        <begin position="102"/>
        <end position="334"/>
    </location>
</feature>
<dbReference type="InterPro" id="IPR051396">
    <property type="entry name" value="Bact_Antivir_Def_Nuclease"/>
</dbReference>
<keyword evidence="3" id="KW-0540">Nuclease</keyword>
<evidence type="ECO:0000259" key="1">
    <source>
        <dbReference type="Pfam" id="PF13175"/>
    </source>
</evidence>
<evidence type="ECO:0000259" key="2">
    <source>
        <dbReference type="Pfam" id="PF20469"/>
    </source>
</evidence>